<sequence length="752" mass="83756">MAKPLDYSTRIITTLHRRHHRALVVLEGELDWQLSQVSSFITHYAAPLWLGSQAQLDIDVVTAKKAKNWLGQEVDCLIVDANCTFSSEAFGMLAGTVVGGGVVILLVKSTGADGDKPSWQWLRNQFTRNNCFYFQQSDLTLLADEGVHLERQLAHFEAHNDDLDRCIVQPLCQPQPMRTDKPTAPSISVIDEAWGCVTADQTRAVEAIRKVALGHRKRPLVLTADRGRGKSSALGLAAASLMRERNIKIVVTAPSYATAETLFKHARHQLDRNSNGFRVVSESEFHWHTSSLEFIAPDRLIEQEIACDLLIVDEAAAIPSPLLIPLLSRFNRIAFASTIHGYEGTGRGFAIKFRGYLEKLMPQWRGLHIHQPIRWAENDPLEHWVFEALLLNAEMASLSGTEKSVKANTQAYISTNQMLTKAELLADPQRLTQIFGLLINAHYQTSPADFFQMLDDDALLVWITQSDDQVIGCCLLSEEGRFSEELAEQVTLGQRRPKGHLLPQSIAAHIGLTAAAMQQGGRIQRIAVHPTLWRQQIGQQLLNDITCWAQDKGFDYLGTSFGVADELVAFWQSAGFSLIRLGVTKDAASGSYSALAVKPLSPRSFTWWQDAQDLFAINFSAQCHEQFKDLEATTVRLLYRLLASYPSAEPARIEGLVFKQLSAYCQGGLGYDTAAGSIEWLVKRWLSFAVPTSVIYDFACLNEALLINKVIQKKSWAAVIKLHNLVGRKQAEAAMREQVSLLLDSLHSSDKT</sequence>
<keyword evidence="1 9" id="KW-0963">Cytoplasm</keyword>
<gene>
    <name evidence="9" type="primary">tmcA</name>
    <name evidence="11" type="ORF">Q4568_02785</name>
</gene>
<dbReference type="SUPFAM" id="SSF52540">
    <property type="entry name" value="P-loop containing nucleoside triphosphate hydrolases"/>
    <property type="match status" value="1"/>
</dbReference>
<dbReference type="Gene3D" id="1.20.120.890">
    <property type="entry name" value="tRNA(Met) cytidine acetyltransferase, tail domain"/>
    <property type="match status" value="1"/>
</dbReference>
<keyword evidence="8 9" id="KW-0012">Acyltransferase</keyword>
<dbReference type="GO" id="GO:0005737">
    <property type="term" value="C:cytoplasm"/>
    <property type="evidence" value="ECO:0007669"/>
    <property type="project" value="UniProtKB-SubCell"/>
</dbReference>
<dbReference type="PROSITE" id="PS51186">
    <property type="entry name" value="GNAT"/>
    <property type="match status" value="1"/>
</dbReference>
<evidence type="ECO:0000256" key="3">
    <source>
        <dbReference type="ARBA" id="ARBA00022679"/>
    </source>
</evidence>
<dbReference type="GO" id="GO:0000049">
    <property type="term" value="F:tRNA binding"/>
    <property type="evidence" value="ECO:0007669"/>
    <property type="project" value="UniProtKB-UniRule"/>
</dbReference>
<protein>
    <recommendedName>
        <fullName evidence="9">tRNA(Met) cytidine acetyltransferase TmcA</fullName>
        <ecNumber evidence="9">2.3.1.193</ecNumber>
    </recommendedName>
</protein>
<evidence type="ECO:0000256" key="4">
    <source>
        <dbReference type="ARBA" id="ARBA00022694"/>
    </source>
</evidence>
<evidence type="ECO:0000313" key="12">
    <source>
        <dbReference type="Proteomes" id="UP001170624"/>
    </source>
</evidence>
<keyword evidence="4 9" id="KW-0819">tRNA processing</keyword>
<keyword evidence="6 9" id="KW-0067">ATP-binding</keyword>
<dbReference type="InterPro" id="IPR027417">
    <property type="entry name" value="P-loop_NTPase"/>
</dbReference>
<dbReference type="Pfam" id="PF08351">
    <property type="entry name" value="TmcA_N"/>
    <property type="match status" value="1"/>
</dbReference>
<dbReference type="Gene3D" id="3.40.630.30">
    <property type="match status" value="1"/>
</dbReference>
<dbReference type="GO" id="GO:0005524">
    <property type="term" value="F:ATP binding"/>
    <property type="evidence" value="ECO:0007669"/>
    <property type="project" value="UniProtKB-UniRule"/>
</dbReference>
<feature type="binding site" evidence="9">
    <location>
        <position position="201"/>
    </location>
    <ligand>
        <name>ATP</name>
        <dbReference type="ChEBI" id="CHEBI:30616"/>
    </ligand>
</feature>
<keyword evidence="2 9" id="KW-0820">tRNA-binding</keyword>
<dbReference type="InterPro" id="IPR038321">
    <property type="entry name" value="TmcA_C_sf"/>
</dbReference>
<comment type="similarity">
    <text evidence="9">Belongs to the TmcA family.</text>
</comment>
<dbReference type="Pfam" id="PF05127">
    <property type="entry name" value="NAT10_TcmA_helicase"/>
    <property type="match status" value="1"/>
</dbReference>
<evidence type="ECO:0000256" key="1">
    <source>
        <dbReference type="ARBA" id="ARBA00022490"/>
    </source>
</evidence>
<name>A0AAW7Y025_9GAMM</name>
<dbReference type="CDD" id="cd04301">
    <property type="entry name" value="NAT_SF"/>
    <property type="match status" value="1"/>
</dbReference>
<dbReference type="Gene3D" id="3.40.50.11040">
    <property type="match status" value="1"/>
</dbReference>
<evidence type="ECO:0000256" key="7">
    <source>
        <dbReference type="ARBA" id="ARBA00022884"/>
    </source>
</evidence>
<dbReference type="Proteomes" id="UP001170624">
    <property type="component" value="Unassembled WGS sequence"/>
</dbReference>
<dbReference type="InterPro" id="IPR016181">
    <property type="entry name" value="Acyl_CoA_acyltransferase"/>
</dbReference>
<dbReference type="InterPro" id="IPR000182">
    <property type="entry name" value="GNAT_dom"/>
</dbReference>
<dbReference type="GO" id="GO:1904812">
    <property type="term" value="P:rRNA acetylation involved in maturation of SSU-rRNA"/>
    <property type="evidence" value="ECO:0007669"/>
    <property type="project" value="TreeGrafter"/>
</dbReference>
<feature type="binding site" evidence="9">
    <location>
        <begin position="526"/>
        <end position="528"/>
    </location>
    <ligand>
        <name>acetyl-CoA</name>
        <dbReference type="ChEBI" id="CHEBI:57288"/>
    </ligand>
</feature>
<keyword evidence="5 9" id="KW-0547">Nucleotide-binding</keyword>
<dbReference type="Gene3D" id="3.40.50.300">
    <property type="entry name" value="P-loop containing nucleotide triphosphate hydrolases"/>
    <property type="match status" value="1"/>
</dbReference>
<dbReference type="GO" id="GO:0051391">
    <property type="term" value="P:tRNA acetylation"/>
    <property type="evidence" value="ECO:0007669"/>
    <property type="project" value="UniProtKB-UniRule"/>
</dbReference>
<dbReference type="EMBL" id="JAUOPU010000002">
    <property type="protein sequence ID" value="MDO6541440.1"/>
    <property type="molecule type" value="Genomic_DNA"/>
</dbReference>
<evidence type="ECO:0000259" key="10">
    <source>
        <dbReference type="PROSITE" id="PS51186"/>
    </source>
</evidence>
<evidence type="ECO:0000256" key="6">
    <source>
        <dbReference type="ARBA" id="ARBA00022840"/>
    </source>
</evidence>
<dbReference type="HAMAP" id="MF_01886">
    <property type="entry name" value="tRNA_acetyltr_TmcA"/>
    <property type="match status" value="1"/>
</dbReference>
<dbReference type="AlphaFoldDB" id="A0AAW7Y025"/>
<dbReference type="SUPFAM" id="SSF55729">
    <property type="entry name" value="Acyl-CoA N-acyltransferases (Nat)"/>
    <property type="match status" value="1"/>
</dbReference>
<evidence type="ECO:0000256" key="5">
    <source>
        <dbReference type="ARBA" id="ARBA00022741"/>
    </source>
</evidence>
<feature type="domain" description="N-acetyltransferase" evidence="10">
    <location>
        <begin position="421"/>
        <end position="601"/>
    </location>
</feature>
<proteinExistence type="inferred from homology"/>
<keyword evidence="7 9" id="KW-0694">RNA-binding</keyword>
<evidence type="ECO:0000256" key="8">
    <source>
        <dbReference type="ARBA" id="ARBA00023315"/>
    </source>
</evidence>
<organism evidence="11 12">
    <name type="scientific">Photobacterium sanguinicancri</name>
    <dbReference type="NCBI Taxonomy" id="875932"/>
    <lineage>
        <taxon>Bacteria</taxon>
        <taxon>Pseudomonadati</taxon>
        <taxon>Pseudomonadota</taxon>
        <taxon>Gammaproteobacteria</taxon>
        <taxon>Vibrionales</taxon>
        <taxon>Vibrionaceae</taxon>
        <taxon>Photobacterium</taxon>
    </lineage>
</organism>
<dbReference type="InterPro" id="IPR013562">
    <property type="entry name" value="TmcA/NAT10_N"/>
</dbReference>
<feature type="binding site" evidence="9">
    <location>
        <position position="374"/>
    </location>
    <ligand>
        <name>ATP</name>
        <dbReference type="ChEBI" id="CHEBI:30616"/>
    </ligand>
</feature>
<comment type="catalytic activity">
    <reaction evidence="9">
        <text>cytidine(34) in elongator tRNA(Met) + acetyl-CoA + ATP + H2O = N(4)-acetylcytidine(34) in elongator tRNA(Met) + ADP + phosphate + CoA + H(+)</text>
        <dbReference type="Rhea" id="RHEA:43788"/>
        <dbReference type="Rhea" id="RHEA-COMP:10693"/>
        <dbReference type="Rhea" id="RHEA-COMP:10694"/>
        <dbReference type="ChEBI" id="CHEBI:15377"/>
        <dbReference type="ChEBI" id="CHEBI:15378"/>
        <dbReference type="ChEBI" id="CHEBI:30616"/>
        <dbReference type="ChEBI" id="CHEBI:43474"/>
        <dbReference type="ChEBI" id="CHEBI:57287"/>
        <dbReference type="ChEBI" id="CHEBI:57288"/>
        <dbReference type="ChEBI" id="CHEBI:74900"/>
        <dbReference type="ChEBI" id="CHEBI:82748"/>
        <dbReference type="ChEBI" id="CHEBI:456216"/>
        <dbReference type="EC" id="2.3.1.193"/>
    </reaction>
</comment>
<dbReference type="PANTHER" id="PTHR10925">
    <property type="entry name" value="N-ACETYLTRANSFERASE 10"/>
    <property type="match status" value="1"/>
</dbReference>
<comment type="caution">
    <text evidence="9">Lacks conserved residue(s) required for the propagation of feature annotation.</text>
</comment>
<evidence type="ECO:0000313" key="11">
    <source>
        <dbReference type="EMBL" id="MDO6541440.1"/>
    </source>
</evidence>
<dbReference type="Pfam" id="PF13718">
    <property type="entry name" value="GNAT_acetyltr_2"/>
    <property type="match status" value="2"/>
</dbReference>
<dbReference type="GO" id="GO:1990883">
    <property type="term" value="F:18S rRNA cytidine N-acetyltransferase activity"/>
    <property type="evidence" value="ECO:0007669"/>
    <property type="project" value="TreeGrafter"/>
</dbReference>
<evidence type="ECO:0000256" key="2">
    <source>
        <dbReference type="ARBA" id="ARBA00022555"/>
    </source>
</evidence>
<reference evidence="11" key="1">
    <citation type="submission" date="2023-07" db="EMBL/GenBank/DDBJ databases">
        <title>Genome content predicts the carbon catabolic preferences of heterotrophic bacteria.</title>
        <authorList>
            <person name="Gralka M."/>
        </authorList>
    </citation>
    <scope>NUCLEOTIDE SEQUENCE</scope>
    <source>
        <strain evidence="11">G2M05</strain>
    </source>
</reference>
<keyword evidence="3 9" id="KW-0808">Transferase</keyword>
<comment type="caution">
    <text evidence="11">The sequence shown here is derived from an EMBL/GenBank/DDBJ whole genome shotgun (WGS) entry which is preliminary data.</text>
</comment>
<dbReference type="RefSeq" id="WP_303498173.1">
    <property type="nucleotide sequence ID" value="NZ_JAUOPU010000002.1"/>
</dbReference>
<dbReference type="PANTHER" id="PTHR10925:SF5">
    <property type="entry name" value="RNA CYTIDINE ACETYLTRANSFERASE"/>
    <property type="match status" value="1"/>
</dbReference>
<comment type="function">
    <text evidence="9">Catalyzes the formation of N(4)-acetylcytidine (ac(4)C) at the wobble position of tRNA(Met), by using acetyl-CoA as an acetyl donor and ATP (or GTP).</text>
</comment>
<dbReference type="GO" id="GO:0002101">
    <property type="term" value="P:tRNA wobble cytosine modification"/>
    <property type="evidence" value="ECO:0007669"/>
    <property type="project" value="UniProtKB-UniRule"/>
</dbReference>
<evidence type="ECO:0000256" key="9">
    <source>
        <dbReference type="HAMAP-Rule" id="MF_01886"/>
    </source>
</evidence>
<dbReference type="InterPro" id="IPR007807">
    <property type="entry name" value="TcmA/NAT10_helicase"/>
</dbReference>
<comment type="subcellular location">
    <subcellularLocation>
        <location evidence="9">Cytoplasm</location>
    </subcellularLocation>
</comment>
<dbReference type="InterPro" id="IPR024914">
    <property type="entry name" value="tRNA_acetyltr_TmcA"/>
</dbReference>
<accession>A0AAW7Y025</accession>
<dbReference type="GO" id="GO:0051392">
    <property type="term" value="F:tRNA cytidine N4-acetyltransferase activity"/>
    <property type="evidence" value="ECO:0007669"/>
    <property type="project" value="UniProtKB-UniRule"/>
</dbReference>
<feature type="binding site" evidence="9">
    <location>
        <position position="566"/>
    </location>
    <ligand>
        <name>acetyl-CoA</name>
        <dbReference type="ChEBI" id="CHEBI:57288"/>
    </ligand>
</feature>
<dbReference type="EC" id="2.3.1.193" evidence="9"/>
<dbReference type="InterPro" id="IPR032672">
    <property type="entry name" value="TmcA/NAT10/Kre33"/>
</dbReference>